<evidence type="ECO:0008006" key="3">
    <source>
        <dbReference type="Google" id="ProtNLM"/>
    </source>
</evidence>
<sequence length="172" mass="18943">MSGRGPKRDRNFGLEYTRQVPKFLQRLGHGSDEQKELQSKFRDQDDEPPDSADAVNQSFEKDAIVRYMQEHGFEGDPDDFLKAVIENDSATAAATSAPKSSTTSGSSKKAVDAIPKAEANAEAGVEGKHVFRSRAADKRKAEKQNTTAEEEGGPKKKAKRKIQTLSFDPEDE</sequence>
<reference evidence="2" key="1">
    <citation type="submission" date="2021-01" db="EMBL/GenBank/DDBJ databases">
        <authorList>
            <person name="Corre E."/>
            <person name="Pelletier E."/>
            <person name="Niang G."/>
            <person name="Scheremetjew M."/>
            <person name="Finn R."/>
            <person name="Kale V."/>
            <person name="Holt S."/>
            <person name="Cochrane G."/>
            <person name="Meng A."/>
            <person name="Brown T."/>
            <person name="Cohen L."/>
        </authorList>
    </citation>
    <scope>NUCLEOTIDE SEQUENCE</scope>
    <source>
        <strain evidence="2">CCMP1594</strain>
    </source>
</reference>
<organism evidence="2">
    <name type="scientific">Eutreptiella gymnastica</name>
    <dbReference type="NCBI Taxonomy" id="73025"/>
    <lineage>
        <taxon>Eukaryota</taxon>
        <taxon>Discoba</taxon>
        <taxon>Euglenozoa</taxon>
        <taxon>Euglenida</taxon>
        <taxon>Spirocuta</taxon>
        <taxon>Euglenophyceae</taxon>
        <taxon>Eutreptiales</taxon>
        <taxon>Eutreptiaceae</taxon>
        <taxon>Eutreptiella</taxon>
    </lineage>
</organism>
<name>A0A7S4FRZ9_9EUGL</name>
<feature type="compositionally biased region" description="Basic and acidic residues" evidence="1">
    <location>
        <begin position="125"/>
        <end position="143"/>
    </location>
</feature>
<feature type="region of interest" description="Disordered" evidence="1">
    <location>
        <begin position="24"/>
        <end position="61"/>
    </location>
</feature>
<proteinExistence type="predicted"/>
<protein>
    <recommendedName>
        <fullName evidence="3">DUF4604 domain-containing protein</fullName>
    </recommendedName>
</protein>
<dbReference type="AlphaFoldDB" id="A0A7S4FRZ9"/>
<gene>
    <name evidence="2" type="ORF">EGYM00163_LOCUS23172</name>
</gene>
<evidence type="ECO:0000313" key="2">
    <source>
        <dbReference type="EMBL" id="CAE0812022.1"/>
    </source>
</evidence>
<accession>A0A7S4FRZ9</accession>
<feature type="region of interest" description="Disordered" evidence="1">
    <location>
        <begin position="91"/>
        <end position="172"/>
    </location>
</feature>
<dbReference type="EMBL" id="HBJA01065729">
    <property type="protein sequence ID" value="CAE0812022.1"/>
    <property type="molecule type" value="Transcribed_RNA"/>
</dbReference>
<feature type="compositionally biased region" description="Low complexity" evidence="1">
    <location>
        <begin position="91"/>
        <end position="108"/>
    </location>
</feature>
<evidence type="ECO:0000256" key="1">
    <source>
        <dbReference type="SAM" id="MobiDB-lite"/>
    </source>
</evidence>
<feature type="compositionally biased region" description="Basic and acidic residues" evidence="1">
    <location>
        <begin position="29"/>
        <end position="43"/>
    </location>
</feature>